<evidence type="ECO:0000256" key="1">
    <source>
        <dbReference type="SAM" id="Phobius"/>
    </source>
</evidence>
<evidence type="ECO:0000313" key="5">
    <source>
        <dbReference type="Proteomes" id="UP000625283"/>
    </source>
</evidence>
<organism evidence="4 5">
    <name type="scientific">Sphingobacterium faecale</name>
    <dbReference type="NCBI Taxonomy" id="2803775"/>
    <lineage>
        <taxon>Bacteria</taxon>
        <taxon>Pseudomonadati</taxon>
        <taxon>Bacteroidota</taxon>
        <taxon>Sphingobacteriia</taxon>
        <taxon>Sphingobacteriales</taxon>
        <taxon>Sphingobacteriaceae</taxon>
        <taxon>Sphingobacterium</taxon>
    </lineage>
</organism>
<dbReference type="InterPro" id="IPR032508">
    <property type="entry name" value="FecR_C"/>
</dbReference>
<feature type="transmembrane region" description="Helical" evidence="1">
    <location>
        <begin position="89"/>
        <end position="110"/>
    </location>
</feature>
<dbReference type="Gene3D" id="3.55.50.30">
    <property type="match status" value="1"/>
</dbReference>
<evidence type="ECO:0000259" key="2">
    <source>
        <dbReference type="Pfam" id="PF04773"/>
    </source>
</evidence>
<dbReference type="PANTHER" id="PTHR30273">
    <property type="entry name" value="PERIPLASMIC SIGNAL SENSOR AND SIGMA FACTOR ACTIVATOR FECR-RELATED"/>
    <property type="match status" value="1"/>
</dbReference>
<comment type="caution">
    <text evidence="4">The sequence shown here is derived from an EMBL/GenBank/DDBJ whole genome shotgun (WGS) entry which is preliminary data.</text>
</comment>
<protein>
    <submittedName>
        <fullName evidence="4">FecR domain-containing protein</fullName>
    </submittedName>
</protein>
<dbReference type="EMBL" id="JAERTY010000005">
    <property type="protein sequence ID" value="MBL1409185.1"/>
    <property type="molecule type" value="Genomic_DNA"/>
</dbReference>
<name>A0ABS1R3X2_9SPHI</name>
<dbReference type="Pfam" id="PF04773">
    <property type="entry name" value="FecR"/>
    <property type="match status" value="1"/>
</dbReference>
<dbReference type="Proteomes" id="UP000625283">
    <property type="component" value="Unassembled WGS sequence"/>
</dbReference>
<dbReference type="PANTHER" id="PTHR30273:SF2">
    <property type="entry name" value="PROTEIN FECR"/>
    <property type="match status" value="1"/>
</dbReference>
<proteinExistence type="predicted"/>
<evidence type="ECO:0000259" key="3">
    <source>
        <dbReference type="Pfam" id="PF16344"/>
    </source>
</evidence>
<keyword evidence="5" id="KW-1185">Reference proteome</keyword>
<feature type="domain" description="FecR protein" evidence="2">
    <location>
        <begin position="183"/>
        <end position="275"/>
    </location>
</feature>
<keyword evidence="1" id="KW-0812">Transmembrane</keyword>
<sequence>MDLNSQHIQLLLLRYLKDQLNEEELKELDIWAKNSTENQALLDQLSDEQKLKKDLTTFSYIPDRSSDITRFVLVNADIKHKTRTYSLKNLIKVGYAAALLLVAGFSYYMYLNFDPVADTNTEISAKDIFASNDQPFVILPSGKKITLKPSEEGVIVGTKGLQYSDGSSISDVVIANDLSEIKLRVPKGTTYKLTLSDGTTVWLNAASTLTYPHKFSGDKRVVSLDGEAFFDVAKADRPFVVHSREQQVQVLGTSFNINSYQENSFITTTLLTGEIILYHEKNNKSIRMKPGEQVMIADNRMHLDIVNSADAIAWRSGKFVFDNKSFKEVMNDLARWYDIKVIYEGEIPKESFFGDAYRNNNLGIVLEALQSSNIEYEMEANRTLIIRGKKGGHK</sequence>
<reference evidence="4 5" key="1">
    <citation type="submission" date="2021-01" db="EMBL/GenBank/DDBJ databases">
        <title>C459-1 draft genome sequence.</title>
        <authorList>
            <person name="Zhang X.-F."/>
        </authorList>
    </citation>
    <scope>NUCLEOTIDE SEQUENCE [LARGE SCALE GENOMIC DNA]</scope>
    <source>
        <strain evidence="5">C459-1</strain>
    </source>
</reference>
<gene>
    <name evidence="4" type="ORF">JKG61_10515</name>
</gene>
<dbReference type="InterPro" id="IPR012373">
    <property type="entry name" value="Ferrdict_sens_TM"/>
</dbReference>
<dbReference type="Pfam" id="PF16344">
    <property type="entry name" value="FecR_C"/>
    <property type="match status" value="1"/>
</dbReference>
<dbReference type="RefSeq" id="WP_202102941.1">
    <property type="nucleotide sequence ID" value="NZ_JAERTY010000005.1"/>
</dbReference>
<accession>A0ABS1R3X2</accession>
<dbReference type="Gene3D" id="2.60.120.1440">
    <property type="match status" value="1"/>
</dbReference>
<dbReference type="InterPro" id="IPR006860">
    <property type="entry name" value="FecR"/>
</dbReference>
<keyword evidence="1" id="KW-1133">Transmembrane helix</keyword>
<keyword evidence="1" id="KW-0472">Membrane</keyword>
<feature type="domain" description="Protein FecR C-terminal" evidence="3">
    <location>
        <begin position="318"/>
        <end position="384"/>
    </location>
</feature>
<evidence type="ECO:0000313" key="4">
    <source>
        <dbReference type="EMBL" id="MBL1409185.1"/>
    </source>
</evidence>